<dbReference type="GO" id="GO:0075732">
    <property type="term" value="P:viral penetration into host nucleus"/>
    <property type="evidence" value="ECO:0007669"/>
    <property type="project" value="UniProtKB-KW"/>
</dbReference>
<keyword evidence="11 15" id="KW-1176">Cytoplasmic inwards viral transport</keyword>
<comment type="PTM">
    <text evidence="15">Highly phosphorylated.</text>
</comment>
<dbReference type="GO" id="GO:0043657">
    <property type="term" value="C:host cell"/>
    <property type="evidence" value="ECO:0007669"/>
    <property type="project" value="GOC"/>
</dbReference>
<dbReference type="GO" id="GO:0075521">
    <property type="term" value="P:microtubule-dependent intracellular transport of viral material towards nucleus"/>
    <property type="evidence" value="ECO:0007669"/>
    <property type="project" value="UniProtKB-UniRule"/>
</dbReference>
<keyword evidence="10" id="KW-1039">Host endosome</keyword>
<keyword evidence="8 15" id="KW-0426">Late protein</keyword>
<dbReference type="GO" id="GO:0046718">
    <property type="term" value="P:symbiont entry into host cell"/>
    <property type="evidence" value="ECO:0007669"/>
    <property type="project" value="UniProtKB-KW"/>
</dbReference>
<comment type="similarity">
    <text evidence="15">Belongs to the papillomaviridae L2 protein family.</text>
</comment>
<keyword evidence="2 15" id="KW-0597">Phosphoprotein</keyword>
<gene>
    <name evidence="15" type="primary">L2</name>
</gene>
<protein>
    <recommendedName>
        <fullName evidence="15">Minor capsid protein L2</fullName>
    </recommendedName>
</protein>
<evidence type="ECO:0000256" key="4">
    <source>
        <dbReference type="ARBA" id="ARBA00022562"/>
    </source>
</evidence>
<evidence type="ECO:0000256" key="5">
    <source>
        <dbReference type="ARBA" id="ARBA00022581"/>
    </source>
</evidence>
<keyword evidence="7 15" id="KW-0946">Virion</keyword>
<evidence type="ECO:0000256" key="14">
    <source>
        <dbReference type="ARBA" id="ARBA00023296"/>
    </source>
</evidence>
<dbReference type="EMBL" id="MH777346">
    <property type="protein sequence ID" value="AYA94544.1"/>
    <property type="molecule type" value="Genomic_DNA"/>
</dbReference>
<dbReference type="GO" id="GO:0042025">
    <property type="term" value="C:host cell nucleus"/>
    <property type="evidence" value="ECO:0007669"/>
    <property type="project" value="UniProtKB-SubCell"/>
</dbReference>
<comment type="function">
    <text evidence="15">Minor protein of the capsid that localizes along the inner surface of the virion, within the central cavities beneath the L1 pentamers. Plays a role in capsid stabilization through interaction with the major capsid protein L1. Once the virion enters the host cell, L2 escorts the genomic DNA into the nucleus by promoting escape from the endosomal compartments and traffic through the host Golgi network. Mechanistically, the C-terminus of L2 possesses a cell-penetrating peptide that protudes from the host endosome, interacts with host cytoplasmic retromer cargo and thereby mediates the capsid delivery to the host trans-Golgi network. Plays a role through its interaction with host dynein in the intracellular microtubule-dependent transport of viral capsid toward the nucleus. Mediates the viral genome import into the nucleus through binding to host importins. Once within the nucleus, L2 localizes viral genomes to host PML bodies in order to activate early gene expression for establishment of infection. Later on, promotes late gene expression by interacting with the viral E2 protein and by inhibiting its transcriptional activation functions. During virion assembly, encapsidates the genome by direct interaction with the viral DNA.</text>
</comment>
<keyword evidence="9 15" id="KW-1177">Microtubular inwards viral transport</keyword>
<evidence type="ECO:0000256" key="9">
    <source>
        <dbReference type="ARBA" id="ARBA00022952"/>
    </source>
</evidence>
<evidence type="ECO:0000256" key="2">
    <source>
        <dbReference type="ARBA" id="ARBA00022553"/>
    </source>
</evidence>
<dbReference type="Pfam" id="PF00513">
    <property type="entry name" value="Late_protein_L2"/>
    <property type="match status" value="1"/>
</dbReference>
<comment type="subcellular location">
    <subcellularLocation>
        <location evidence="15">Virion</location>
    </subcellularLocation>
    <subcellularLocation>
        <location evidence="15">Host nucleus</location>
    </subcellularLocation>
</comment>
<evidence type="ECO:0000256" key="13">
    <source>
        <dbReference type="ARBA" id="ARBA00023157"/>
    </source>
</evidence>
<reference evidence="16" key="1">
    <citation type="journal article" date="2018" name="Nat. Med.">
        <title>Expanded skin virome in DOCK8-deficient patients.</title>
        <authorList>
            <consortium name="NISC Comparative Sequencing Program"/>
            <person name="Tirosh O."/>
            <person name="Conlan S."/>
            <person name="Deming C."/>
            <person name="Lee-Lin S.Q."/>
            <person name="Huang X."/>
            <person name="Su H.C."/>
            <person name="Freeman A.F."/>
            <person name="Segre J.A."/>
            <person name="Kong H.H."/>
        </authorList>
    </citation>
    <scope>NUCLEOTIDE SEQUENCE</scope>
    <source>
        <strain evidence="16">HPV-mSK_205</strain>
    </source>
</reference>
<evidence type="ECO:0000313" key="16">
    <source>
        <dbReference type="EMBL" id="AYA94544.1"/>
    </source>
</evidence>
<evidence type="ECO:0000256" key="7">
    <source>
        <dbReference type="ARBA" id="ARBA00022844"/>
    </source>
</evidence>
<keyword evidence="14 15" id="KW-1160">Virus entry into host cell</keyword>
<keyword evidence="5 15" id="KW-0945">Host-virus interaction</keyword>
<proteinExistence type="inferred from homology"/>
<comment type="caution">
    <text evidence="15">Lacks conserved residue(s) required for the propagation of feature annotation.</text>
</comment>
<name>A0A385PKY1_9PAPI</name>
<accession>A0A385PKY1</accession>
<comment type="subunit">
    <text evidence="15">Interacts with major capsid protein L1. Interacts with E2; this interaction inhibits E2 transcriptional activity but not the DNA replication function E2. Interacts with host HSPA8; this interaction is required for L2 nuclear translocation. Interacts with host importins KPNB2 and KPNB3. Forms a complex with importin alpha2-beta1 heterodimers via interaction with the importin alpha2 adapter. Interacts with host DYNLT1; this interaction is essential for virus intracellular transport during entry. Interacts (via C-terminus) with host retromer subunits VPS35 AND VPS29.</text>
</comment>
<dbReference type="GO" id="GO:0003677">
    <property type="term" value="F:DNA binding"/>
    <property type="evidence" value="ECO:0007669"/>
    <property type="project" value="UniProtKB-UniRule"/>
</dbReference>
<keyword evidence="6" id="KW-1040">Host Golgi apparatus</keyword>
<evidence type="ECO:0000256" key="11">
    <source>
        <dbReference type="ARBA" id="ARBA00023120"/>
    </source>
</evidence>
<organism evidence="16">
    <name type="scientific">Human papillomavirus</name>
    <dbReference type="NCBI Taxonomy" id="10566"/>
    <lineage>
        <taxon>Viruses</taxon>
        <taxon>Monodnaviria</taxon>
        <taxon>Shotokuvirae</taxon>
        <taxon>Cossaviricota</taxon>
        <taxon>Papovaviricetes</taxon>
        <taxon>Zurhausenvirales</taxon>
        <taxon>Papillomaviridae</taxon>
    </lineage>
</organism>
<evidence type="ECO:0000256" key="1">
    <source>
        <dbReference type="ARBA" id="ARBA00022524"/>
    </source>
</evidence>
<sequence>MSAKTRRKRAAPTDLYKSCLAGGDCIPDVKNKFENTTLADTLLKIFGSIVYFGGLGIGSGKGSGGSLGYRPLGAETTPSRVAPANPLRPSVIVDPLLPTDVITVDPSTPSIVPLAEGRPDIDFVAPDGGPGLGAEEIELYTIKTPTTDIGGVGGEPTVISSEEGATAILPVDPVPEGPTQIFYDPSAPSQYELNIFTAHPTVSSDVNVFVDNSFSGNVVGQFEEIPLERLNYSTFDIEEPPLTSTPSNALERVATKAKSLYNRFTKQVSVRDPDFLIQPSRLVQFEFENPAFERDVTLQFEQDVQQVTAAPNPDFADVIQLGRPILSQTEEGVVRVSRLGKIGTVTTRSGKVIGQPIHYYQDLSIIDPESIELHNFAEHSNQSTIVDDVLSSSTFSNPVFDIGAVFDDDALIDLYDEDFRNTNLVVSITEETNDSISFPILTPSPSIKVFVSDIGNIFVSSQNNQSIVTVLDDNIVPLTPTVVGSSYFDYYIEPYYVPKKKRRRLDMF</sequence>
<keyword evidence="1 15" id="KW-1163">Viral penetration into host nucleus</keyword>
<keyword evidence="3 15" id="KW-0167">Capsid protein</keyword>
<evidence type="ECO:0000256" key="3">
    <source>
        <dbReference type="ARBA" id="ARBA00022561"/>
    </source>
</evidence>
<keyword evidence="13 15" id="KW-1015">Disulfide bond</keyword>
<evidence type="ECO:0000256" key="10">
    <source>
        <dbReference type="ARBA" id="ARBA00023046"/>
    </source>
</evidence>
<evidence type="ECO:0000256" key="15">
    <source>
        <dbReference type="HAMAP-Rule" id="MF_04003"/>
    </source>
</evidence>
<keyword evidence="12 15" id="KW-0238">DNA-binding</keyword>
<dbReference type="GO" id="GO:0005198">
    <property type="term" value="F:structural molecule activity"/>
    <property type="evidence" value="ECO:0007669"/>
    <property type="project" value="UniProtKB-UniRule"/>
</dbReference>
<dbReference type="GO" id="GO:0019028">
    <property type="term" value="C:viral capsid"/>
    <property type="evidence" value="ECO:0007669"/>
    <property type="project" value="UniProtKB-UniRule"/>
</dbReference>
<evidence type="ECO:0000256" key="8">
    <source>
        <dbReference type="ARBA" id="ARBA00022921"/>
    </source>
</evidence>
<feature type="disulfide bond" evidence="15">
    <location>
        <begin position="19"/>
        <end position="25"/>
    </location>
</feature>
<evidence type="ECO:0000256" key="6">
    <source>
        <dbReference type="ARBA" id="ARBA00022812"/>
    </source>
</evidence>
<evidence type="ECO:0000256" key="12">
    <source>
        <dbReference type="ARBA" id="ARBA00023125"/>
    </source>
</evidence>
<keyword evidence="4 15" id="KW-1048">Host nucleus</keyword>
<dbReference type="InterPro" id="IPR000784">
    <property type="entry name" value="Late_L2"/>
</dbReference>
<dbReference type="HAMAP" id="MF_04003">
    <property type="entry name" value="PPV_L2"/>
    <property type="match status" value="1"/>
</dbReference>